<feature type="domain" description="Polysaccharide pyruvyl transferase" evidence="2">
    <location>
        <begin position="14"/>
        <end position="352"/>
    </location>
</feature>
<keyword evidence="1" id="KW-0812">Transmembrane</keyword>
<sequence>MKEISIVGATFYGNRGAEAMLSTSMGRLREACPGDLNFNVFTYYPKSDCDLVNDPRISIYSSTPAYLVMVLFPVAMLYRLFGVLRLSFFHRFFPQSILSLARSEVLICLAGVSFVEGRTKFIPFNIATILPAMVLGVPVVKFSQAMGPFKSYINRMAARIFLGRCRQVFTRGETTHAYLRDLFSTSDRYQRADDAAFLFKSEDCLSQQAAGLEDKLSELKILRQSGKTIVGVCPSVVIAKRAETAGWDYQQRMQELISGLVEKGYAVALYPNATRGEDMDKTHNNDLPLLAEIEKKLSSNISKHVVSFSGSLNAAQVHQIINSCDVQAVSRFHAMVASLASCIPVMVIGWSHKYLEVMERFGQQDMVLDYKKGSVEPVIDCVDRLVAERTERAQQISNALPAVQKLSNVQIDYIAKLLKCSA</sequence>
<gene>
    <name evidence="3" type="ORF">H1D44_08770</name>
    <name evidence="4" type="ORF">HOP48_15370</name>
</gene>
<dbReference type="Proteomes" id="UP000814353">
    <property type="component" value="Unassembled WGS sequence"/>
</dbReference>
<proteinExistence type="predicted"/>
<evidence type="ECO:0000313" key="3">
    <source>
        <dbReference type="EMBL" id="MBA2778992.1"/>
    </source>
</evidence>
<dbReference type="PANTHER" id="PTHR36836">
    <property type="entry name" value="COLANIC ACID BIOSYNTHESIS PROTEIN WCAK"/>
    <property type="match status" value="1"/>
</dbReference>
<reference evidence="3 5" key="2">
    <citation type="submission" date="2020-07" db="EMBL/GenBank/DDBJ databases">
        <title>Identification of Halomonas strains.</title>
        <authorList>
            <person name="Xiao Z."/>
            <person name="Shen J."/>
        </authorList>
    </citation>
    <scope>NUCLEOTIDE SEQUENCE [LARGE SCALE GENOMIC DNA]</scope>
    <source>
        <strain evidence="3 5">DSM 17331</strain>
    </source>
</reference>
<evidence type="ECO:0000313" key="4">
    <source>
        <dbReference type="EMBL" id="MCG6662919.1"/>
    </source>
</evidence>
<comment type="caution">
    <text evidence="3">The sequence shown here is derived from an EMBL/GenBank/DDBJ whole genome shotgun (WGS) entry which is preliminary data.</text>
</comment>
<reference evidence="4 6" key="1">
    <citation type="submission" date="2020-05" db="EMBL/GenBank/DDBJ databases">
        <title>Comparative genomic analysis of denitrifying bacteria from Halomonas genus.</title>
        <authorList>
            <person name="Wang L."/>
            <person name="Shao Z."/>
        </authorList>
    </citation>
    <scope>NUCLEOTIDE SEQUENCE [LARGE SCALE GENOMIC DNA]</scope>
    <source>
        <strain evidence="4 6">DSM 17331</strain>
    </source>
</reference>
<name>A0A7V9W111_9GAMM</name>
<organism evidence="3 5">
    <name type="scientific">Billgrantia kenyensis</name>
    <dbReference type="NCBI Taxonomy" id="321266"/>
    <lineage>
        <taxon>Bacteria</taxon>
        <taxon>Pseudomonadati</taxon>
        <taxon>Pseudomonadota</taxon>
        <taxon>Gammaproteobacteria</taxon>
        <taxon>Oceanospirillales</taxon>
        <taxon>Halomonadaceae</taxon>
        <taxon>Billgrantia</taxon>
    </lineage>
</organism>
<dbReference type="EMBL" id="JABFUB010000014">
    <property type="protein sequence ID" value="MCG6662919.1"/>
    <property type="molecule type" value="Genomic_DNA"/>
</dbReference>
<keyword evidence="1" id="KW-0472">Membrane</keyword>
<evidence type="ECO:0000259" key="2">
    <source>
        <dbReference type="Pfam" id="PF04230"/>
    </source>
</evidence>
<evidence type="ECO:0000313" key="6">
    <source>
        <dbReference type="Proteomes" id="UP000814353"/>
    </source>
</evidence>
<keyword evidence="1" id="KW-1133">Transmembrane helix</keyword>
<accession>A0A7V9W111</accession>
<evidence type="ECO:0000313" key="5">
    <source>
        <dbReference type="Proteomes" id="UP000518091"/>
    </source>
</evidence>
<dbReference type="AlphaFoldDB" id="A0A7V9W111"/>
<dbReference type="RefSeq" id="WP_181514470.1">
    <property type="nucleotide sequence ID" value="NZ_JABFUB010000014.1"/>
</dbReference>
<feature type="transmembrane region" description="Helical" evidence="1">
    <location>
        <begin position="121"/>
        <end position="140"/>
    </location>
</feature>
<dbReference type="EMBL" id="JACEFT010000008">
    <property type="protein sequence ID" value="MBA2778992.1"/>
    <property type="molecule type" value="Genomic_DNA"/>
</dbReference>
<keyword evidence="6" id="KW-1185">Reference proteome</keyword>
<feature type="transmembrane region" description="Helical" evidence="1">
    <location>
        <begin position="96"/>
        <end position="115"/>
    </location>
</feature>
<protein>
    <submittedName>
        <fullName evidence="3">Polysaccharide pyruvyl transferase family protein</fullName>
    </submittedName>
</protein>
<dbReference type="InterPro" id="IPR007345">
    <property type="entry name" value="Polysacch_pyruvyl_Trfase"/>
</dbReference>
<evidence type="ECO:0000256" key="1">
    <source>
        <dbReference type="SAM" id="Phobius"/>
    </source>
</evidence>
<feature type="transmembrane region" description="Helical" evidence="1">
    <location>
        <begin position="65"/>
        <end position="84"/>
    </location>
</feature>
<dbReference type="Proteomes" id="UP000518091">
    <property type="component" value="Unassembled WGS sequence"/>
</dbReference>
<dbReference type="PANTHER" id="PTHR36836:SF1">
    <property type="entry name" value="COLANIC ACID BIOSYNTHESIS PROTEIN WCAK"/>
    <property type="match status" value="1"/>
</dbReference>
<dbReference type="Pfam" id="PF04230">
    <property type="entry name" value="PS_pyruv_trans"/>
    <property type="match status" value="1"/>
</dbReference>
<keyword evidence="3" id="KW-0808">Transferase</keyword>
<dbReference type="GO" id="GO:0016740">
    <property type="term" value="F:transferase activity"/>
    <property type="evidence" value="ECO:0007669"/>
    <property type="project" value="UniProtKB-KW"/>
</dbReference>